<accession>A0A6I4TN30</accession>
<sequence length="86" mass="9999">MEKALQNDLLDGADSAAEFTGLTRRKIYRLVDEGRIPHTRKGRRLYFRRSELERAFTAKSEHSQSHTRKLSLNGFSATGYIKRRKC</sequence>
<dbReference type="AlphaFoldDB" id="A0A6I4TN30"/>
<feature type="domain" description="Helix-turn-helix" evidence="1">
    <location>
        <begin position="16"/>
        <end position="58"/>
    </location>
</feature>
<dbReference type="EMBL" id="WTYI01000001">
    <property type="protein sequence ID" value="MXO97236.1"/>
    <property type="molecule type" value="Genomic_DNA"/>
</dbReference>
<dbReference type="SUPFAM" id="SSF46955">
    <property type="entry name" value="Putative DNA-binding domain"/>
    <property type="match status" value="1"/>
</dbReference>
<dbReference type="InterPro" id="IPR041657">
    <property type="entry name" value="HTH_17"/>
</dbReference>
<dbReference type="OrthoDB" id="7582969at2"/>
<protein>
    <submittedName>
        <fullName evidence="2">Helix-turn-helix domain-containing protein</fullName>
    </submittedName>
</protein>
<proteinExistence type="predicted"/>
<gene>
    <name evidence="2" type="ORF">GRI34_12490</name>
</gene>
<evidence type="ECO:0000259" key="1">
    <source>
        <dbReference type="Pfam" id="PF12728"/>
    </source>
</evidence>
<keyword evidence="3" id="KW-1185">Reference proteome</keyword>
<evidence type="ECO:0000313" key="3">
    <source>
        <dbReference type="Proteomes" id="UP000432727"/>
    </source>
</evidence>
<dbReference type="InterPro" id="IPR009061">
    <property type="entry name" value="DNA-bd_dom_put_sf"/>
</dbReference>
<dbReference type="Pfam" id="PF12728">
    <property type="entry name" value="HTH_17"/>
    <property type="match status" value="1"/>
</dbReference>
<dbReference type="InterPro" id="IPR010093">
    <property type="entry name" value="SinI_DNA-bd"/>
</dbReference>
<reference evidence="2 3" key="1">
    <citation type="submission" date="2019-12" db="EMBL/GenBank/DDBJ databases">
        <title>Genomic-based taxomic classification of the family Erythrobacteraceae.</title>
        <authorList>
            <person name="Xu L."/>
        </authorList>
    </citation>
    <scope>NUCLEOTIDE SEQUENCE [LARGE SCALE GENOMIC DNA]</scope>
    <source>
        <strain evidence="2 3">JCM 12189</strain>
    </source>
</reference>
<dbReference type="Proteomes" id="UP000432727">
    <property type="component" value="Unassembled WGS sequence"/>
</dbReference>
<evidence type="ECO:0000313" key="2">
    <source>
        <dbReference type="EMBL" id="MXO97236.1"/>
    </source>
</evidence>
<dbReference type="NCBIfam" id="TIGR01764">
    <property type="entry name" value="excise"/>
    <property type="match status" value="1"/>
</dbReference>
<name>A0A6I4TN30_9SPHN</name>
<organism evidence="2 3">
    <name type="scientific">Qipengyuania aquimaris</name>
    <dbReference type="NCBI Taxonomy" id="255984"/>
    <lineage>
        <taxon>Bacteria</taxon>
        <taxon>Pseudomonadati</taxon>
        <taxon>Pseudomonadota</taxon>
        <taxon>Alphaproteobacteria</taxon>
        <taxon>Sphingomonadales</taxon>
        <taxon>Erythrobacteraceae</taxon>
        <taxon>Qipengyuania</taxon>
    </lineage>
</organism>
<dbReference type="GO" id="GO:0003677">
    <property type="term" value="F:DNA binding"/>
    <property type="evidence" value="ECO:0007669"/>
    <property type="project" value="InterPro"/>
</dbReference>
<comment type="caution">
    <text evidence="2">The sequence shown here is derived from an EMBL/GenBank/DDBJ whole genome shotgun (WGS) entry which is preliminary data.</text>
</comment>